<dbReference type="AlphaFoldDB" id="A0AAV7VAD9"/>
<evidence type="ECO:0000313" key="2">
    <source>
        <dbReference type="EMBL" id="KAJ1197108.1"/>
    </source>
</evidence>
<dbReference type="Proteomes" id="UP001066276">
    <property type="component" value="Chromosome 2_1"/>
</dbReference>
<feature type="compositionally biased region" description="Basic and acidic residues" evidence="1">
    <location>
        <begin position="42"/>
        <end position="55"/>
    </location>
</feature>
<keyword evidence="3" id="KW-1185">Reference proteome</keyword>
<feature type="region of interest" description="Disordered" evidence="1">
    <location>
        <begin position="1"/>
        <end position="69"/>
    </location>
</feature>
<feature type="compositionally biased region" description="Basic and acidic residues" evidence="1">
    <location>
        <begin position="7"/>
        <end position="19"/>
    </location>
</feature>
<sequence>MGAWPRWRREQTRLSELRRPGPNKSSASPSLGSPGSPGLLRGAERQRTLRGRVELPSEESTGGVGPCGLDRVCGRRPWRVAAVPCGPAGCVATGRYPGTTQRLLGPAAEGAGPHNGGPDAERR</sequence>
<evidence type="ECO:0000256" key="1">
    <source>
        <dbReference type="SAM" id="MobiDB-lite"/>
    </source>
</evidence>
<evidence type="ECO:0000313" key="3">
    <source>
        <dbReference type="Proteomes" id="UP001066276"/>
    </source>
</evidence>
<organism evidence="2 3">
    <name type="scientific">Pleurodeles waltl</name>
    <name type="common">Iberian ribbed newt</name>
    <dbReference type="NCBI Taxonomy" id="8319"/>
    <lineage>
        <taxon>Eukaryota</taxon>
        <taxon>Metazoa</taxon>
        <taxon>Chordata</taxon>
        <taxon>Craniata</taxon>
        <taxon>Vertebrata</taxon>
        <taxon>Euteleostomi</taxon>
        <taxon>Amphibia</taxon>
        <taxon>Batrachia</taxon>
        <taxon>Caudata</taxon>
        <taxon>Salamandroidea</taxon>
        <taxon>Salamandridae</taxon>
        <taxon>Pleurodelinae</taxon>
        <taxon>Pleurodeles</taxon>
    </lineage>
</organism>
<protein>
    <submittedName>
        <fullName evidence="2">Uncharacterized protein</fullName>
    </submittedName>
</protein>
<gene>
    <name evidence="2" type="ORF">NDU88_000970</name>
</gene>
<reference evidence="2" key="1">
    <citation type="journal article" date="2022" name="bioRxiv">
        <title>Sequencing and chromosome-scale assembly of the giantPleurodeles waltlgenome.</title>
        <authorList>
            <person name="Brown T."/>
            <person name="Elewa A."/>
            <person name="Iarovenko S."/>
            <person name="Subramanian E."/>
            <person name="Araus A.J."/>
            <person name="Petzold A."/>
            <person name="Susuki M."/>
            <person name="Suzuki K.-i.T."/>
            <person name="Hayashi T."/>
            <person name="Toyoda A."/>
            <person name="Oliveira C."/>
            <person name="Osipova E."/>
            <person name="Leigh N.D."/>
            <person name="Simon A."/>
            <person name="Yun M.H."/>
        </authorList>
    </citation>
    <scope>NUCLEOTIDE SEQUENCE</scope>
    <source>
        <strain evidence="2">20211129_DDA</strain>
        <tissue evidence="2">Liver</tissue>
    </source>
</reference>
<feature type="compositionally biased region" description="Low complexity" evidence="1">
    <location>
        <begin position="25"/>
        <end position="40"/>
    </location>
</feature>
<accession>A0AAV7VAD9</accession>
<feature type="region of interest" description="Disordered" evidence="1">
    <location>
        <begin position="101"/>
        <end position="123"/>
    </location>
</feature>
<comment type="caution">
    <text evidence="2">The sequence shown here is derived from an EMBL/GenBank/DDBJ whole genome shotgun (WGS) entry which is preliminary data.</text>
</comment>
<dbReference type="EMBL" id="JANPWB010000003">
    <property type="protein sequence ID" value="KAJ1197108.1"/>
    <property type="molecule type" value="Genomic_DNA"/>
</dbReference>
<proteinExistence type="predicted"/>
<name>A0AAV7VAD9_PLEWA</name>